<dbReference type="Proteomes" id="UP001612915">
    <property type="component" value="Unassembled WGS sequence"/>
</dbReference>
<reference evidence="3 4" key="1">
    <citation type="submission" date="2024-10" db="EMBL/GenBank/DDBJ databases">
        <title>The Natural Products Discovery Center: Release of the First 8490 Sequenced Strains for Exploring Actinobacteria Biosynthetic Diversity.</title>
        <authorList>
            <person name="Kalkreuter E."/>
            <person name="Kautsar S.A."/>
            <person name="Yang D."/>
            <person name="Bader C.D."/>
            <person name="Teijaro C.N."/>
            <person name="Fluegel L."/>
            <person name="Davis C.M."/>
            <person name="Simpson J.R."/>
            <person name="Lauterbach L."/>
            <person name="Steele A.D."/>
            <person name="Gui C."/>
            <person name="Meng S."/>
            <person name="Li G."/>
            <person name="Viehrig K."/>
            <person name="Ye F."/>
            <person name="Su P."/>
            <person name="Kiefer A.F."/>
            <person name="Nichols A."/>
            <person name="Cepeda A.J."/>
            <person name="Yan W."/>
            <person name="Fan B."/>
            <person name="Jiang Y."/>
            <person name="Adhikari A."/>
            <person name="Zheng C.-J."/>
            <person name="Schuster L."/>
            <person name="Cowan T.M."/>
            <person name="Smanski M.J."/>
            <person name="Chevrette M.G."/>
            <person name="De Carvalho L.P.S."/>
            <person name="Shen B."/>
        </authorList>
    </citation>
    <scope>NUCLEOTIDE SEQUENCE [LARGE SCALE GENOMIC DNA]</scope>
    <source>
        <strain evidence="3 4">NPDC049639</strain>
    </source>
</reference>
<dbReference type="Gene3D" id="2.30.110.10">
    <property type="entry name" value="Electron Transport, Fmn-binding Protein, Chain A"/>
    <property type="match status" value="1"/>
</dbReference>
<keyword evidence="4" id="KW-1185">Reference proteome</keyword>
<dbReference type="SUPFAM" id="SSF50475">
    <property type="entry name" value="FMN-binding split barrel"/>
    <property type="match status" value="1"/>
</dbReference>
<dbReference type="GO" id="GO:0016491">
    <property type="term" value="F:oxidoreductase activity"/>
    <property type="evidence" value="ECO:0007669"/>
    <property type="project" value="UniProtKB-KW"/>
</dbReference>
<dbReference type="PANTHER" id="PTHR30466">
    <property type="entry name" value="FLAVIN REDUCTASE"/>
    <property type="match status" value="1"/>
</dbReference>
<dbReference type="PANTHER" id="PTHR30466:SF1">
    <property type="entry name" value="FMN REDUCTASE (NADH) RUTF"/>
    <property type="match status" value="1"/>
</dbReference>
<sequence>MPEDGVEVGAGAEVGVEVGAYRRAVGRFATGICVITTRAGEQDHAMTVNTFTSVSLEPVLCLVSVETEARFHDAVLAAGFWGVSVLDGTARATAAWLATRGRPLHGQLDRVPFHRGPVTGTALLDASLATLECRTWAVHPAGDHSIVVGEVVGVHEYDPAPGALVYHRGDYLRLE</sequence>
<dbReference type="RefSeq" id="WP_398282347.1">
    <property type="nucleotide sequence ID" value="NZ_JBITLV010000005.1"/>
</dbReference>
<dbReference type="InterPro" id="IPR002563">
    <property type="entry name" value="Flavin_Rdtase-like_dom"/>
</dbReference>
<gene>
    <name evidence="3" type="ORF">ACIB24_15810</name>
</gene>
<dbReference type="EMBL" id="JBITLV010000005">
    <property type="protein sequence ID" value="MFI7588535.1"/>
    <property type="molecule type" value="Genomic_DNA"/>
</dbReference>
<organism evidence="3 4">
    <name type="scientific">Spongisporangium articulatum</name>
    <dbReference type="NCBI Taxonomy" id="3362603"/>
    <lineage>
        <taxon>Bacteria</taxon>
        <taxon>Bacillati</taxon>
        <taxon>Actinomycetota</taxon>
        <taxon>Actinomycetes</taxon>
        <taxon>Kineosporiales</taxon>
        <taxon>Kineosporiaceae</taxon>
        <taxon>Spongisporangium</taxon>
    </lineage>
</organism>
<keyword evidence="1 3" id="KW-0560">Oxidoreductase</keyword>
<proteinExistence type="predicted"/>
<comment type="caution">
    <text evidence="3">The sequence shown here is derived from an EMBL/GenBank/DDBJ whole genome shotgun (WGS) entry which is preliminary data.</text>
</comment>
<dbReference type="EC" id="1.5.1.-" evidence="3"/>
<evidence type="ECO:0000259" key="2">
    <source>
        <dbReference type="SMART" id="SM00903"/>
    </source>
</evidence>
<dbReference type="SMART" id="SM00903">
    <property type="entry name" value="Flavin_Reduct"/>
    <property type="match status" value="1"/>
</dbReference>
<dbReference type="InterPro" id="IPR050268">
    <property type="entry name" value="NADH-dep_flavin_reductase"/>
</dbReference>
<evidence type="ECO:0000313" key="4">
    <source>
        <dbReference type="Proteomes" id="UP001612915"/>
    </source>
</evidence>
<evidence type="ECO:0000313" key="3">
    <source>
        <dbReference type="EMBL" id="MFI7588535.1"/>
    </source>
</evidence>
<feature type="domain" description="Flavin reductase like" evidence="2">
    <location>
        <begin position="25"/>
        <end position="173"/>
    </location>
</feature>
<accession>A0ABW8AQ79</accession>
<dbReference type="Pfam" id="PF01613">
    <property type="entry name" value="Flavin_Reduct"/>
    <property type="match status" value="1"/>
</dbReference>
<name>A0ABW8AQ79_9ACTN</name>
<protein>
    <submittedName>
        <fullName evidence="3">Flavin reductase family protein</fullName>
        <ecNumber evidence="3">1.5.1.-</ecNumber>
    </submittedName>
</protein>
<evidence type="ECO:0000256" key="1">
    <source>
        <dbReference type="ARBA" id="ARBA00023002"/>
    </source>
</evidence>
<dbReference type="InterPro" id="IPR012349">
    <property type="entry name" value="Split_barrel_FMN-bd"/>
</dbReference>